<comment type="caution">
    <text evidence="2">The sequence shown here is derived from an EMBL/GenBank/DDBJ whole genome shotgun (WGS) entry which is preliminary data.</text>
</comment>
<feature type="compositionally biased region" description="Polar residues" evidence="1">
    <location>
        <begin position="1"/>
        <end position="22"/>
    </location>
</feature>
<dbReference type="Proteomes" id="UP001519460">
    <property type="component" value="Unassembled WGS sequence"/>
</dbReference>
<dbReference type="EMBL" id="JACVVK020000083">
    <property type="protein sequence ID" value="KAK7494391.1"/>
    <property type="molecule type" value="Genomic_DNA"/>
</dbReference>
<feature type="region of interest" description="Disordered" evidence="1">
    <location>
        <begin position="1"/>
        <end position="23"/>
    </location>
</feature>
<gene>
    <name evidence="2" type="ORF">BaRGS_00014283</name>
</gene>
<sequence>MHGSKQTAQAPVKTESTMQQHGQLDLAGLDDTMDGLECEGYVLVSERNGQFYHVAVLTILTITTSDYVSRVT</sequence>
<accession>A0ABD0L571</accession>
<evidence type="ECO:0000313" key="2">
    <source>
        <dbReference type="EMBL" id="KAK7494391.1"/>
    </source>
</evidence>
<evidence type="ECO:0000313" key="3">
    <source>
        <dbReference type="Proteomes" id="UP001519460"/>
    </source>
</evidence>
<reference evidence="2 3" key="1">
    <citation type="journal article" date="2023" name="Sci. Data">
        <title>Genome assembly of the Korean intertidal mud-creeper Batillaria attramentaria.</title>
        <authorList>
            <person name="Patra A.K."/>
            <person name="Ho P.T."/>
            <person name="Jun S."/>
            <person name="Lee S.J."/>
            <person name="Kim Y."/>
            <person name="Won Y.J."/>
        </authorList>
    </citation>
    <scope>NUCLEOTIDE SEQUENCE [LARGE SCALE GENOMIC DNA]</scope>
    <source>
        <strain evidence="2">Wonlab-2016</strain>
    </source>
</reference>
<organism evidence="2 3">
    <name type="scientific">Batillaria attramentaria</name>
    <dbReference type="NCBI Taxonomy" id="370345"/>
    <lineage>
        <taxon>Eukaryota</taxon>
        <taxon>Metazoa</taxon>
        <taxon>Spiralia</taxon>
        <taxon>Lophotrochozoa</taxon>
        <taxon>Mollusca</taxon>
        <taxon>Gastropoda</taxon>
        <taxon>Caenogastropoda</taxon>
        <taxon>Sorbeoconcha</taxon>
        <taxon>Cerithioidea</taxon>
        <taxon>Batillariidae</taxon>
        <taxon>Batillaria</taxon>
    </lineage>
</organism>
<evidence type="ECO:0000256" key="1">
    <source>
        <dbReference type="SAM" id="MobiDB-lite"/>
    </source>
</evidence>
<keyword evidence="3" id="KW-1185">Reference proteome</keyword>
<name>A0ABD0L571_9CAEN</name>
<protein>
    <submittedName>
        <fullName evidence="2">Uncharacterized protein</fullName>
    </submittedName>
</protein>
<proteinExistence type="predicted"/>
<dbReference type="AlphaFoldDB" id="A0ABD0L571"/>